<evidence type="ECO:0000313" key="2">
    <source>
        <dbReference type="Proteomes" id="UP001060215"/>
    </source>
</evidence>
<keyword evidence="2" id="KW-1185">Reference proteome</keyword>
<organism evidence="1 2">
    <name type="scientific">Camellia lanceoleosa</name>
    <dbReference type="NCBI Taxonomy" id="1840588"/>
    <lineage>
        <taxon>Eukaryota</taxon>
        <taxon>Viridiplantae</taxon>
        <taxon>Streptophyta</taxon>
        <taxon>Embryophyta</taxon>
        <taxon>Tracheophyta</taxon>
        <taxon>Spermatophyta</taxon>
        <taxon>Magnoliopsida</taxon>
        <taxon>eudicotyledons</taxon>
        <taxon>Gunneridae</taxon>
        <taxon>Pentapetalae</taxon>
        <taxon>asterids</taxon>
        <taxon>Ericales</taxon>
        <taxon>Theaceae</taxon>
        <taxon>Camellia</taxon>
    </lineage>
</organism>
<comment type="caution">
    <text evidence="1">The sequence shown here is derived from an EMBL/GenBank/DDBJ whole genome shotgun (WGS) entry which is preliminary data.</text>
</comment>
<gene>
    <name evidence="1" type="ORF">LOK49_LG05G02473</name>
</gene>
<sequence>MLLYASSKSIFVIGIEVLLMSPKITSLIFSVLSNRVFGPATTTCHVYDVVVKEVVNGAMQGINGMKQKRSPGKPKSNVSDVSESTENVSGSQKMPKQAATCRDFKHKSVCVGEPKLEMKRVRVVEDESEAISLTTGENHPRPNRRLTDFVFHDEDGKPRPVEMMEITDIFITGLILPLEETNEKDKVQGVRCERFGCLESWAIFGYDDGSPVIWVSTEIADYDCVKRANSYKNLYCLFYEKAHACIDIYQKLSRSCGGDPNQSLEELLAKVVRSMSGRNNFPRGMSVRDFIVSQGEFVFYQLIGLDETSNKNEQMFSELPILAALRDESKKNKGCVVGELIPSDRVLDTNLEIRDRHNLNQSHASSNADEEDENMKYARLLQEQENWQPPRQNKRRRVDTSPNNYYIKINEDEIANDYPLPVYYKNSVQETDEYLIFDGFNDANNPNELPRSMLHNWALYNSDSGLISLELLTMKPCADIDTTIYGSGSITRLTGQEQTTEKAKDCPWNTSVKVYYSEQIVTVPLLAIDGKCEVRRKQDLPFMDAPEIFQHIFFCEYFYDHNNGAIKQFPAHIKLTPKERVVADATIRKKKGKCKEGGSGFDEQKDASSSNRLATLDIFAGCGGLSEGLQKSVGVGEAADKKDKHKTYPDHEAAFAS</sequence>
<dbReference type="Proteomes" id="UP001060215">
    <property type="component" value="Chromosome 4"/>
</dbReference>
<evidence type="ECO:0000313" key="1">
    <source>
        <dbReference type="EMBL" id="KAI8013979.1"/>
    </source>
</evidence>
<protein>
    <submittedName>
        <fullName evidence="1">DNA (Cytosine-5)-methyltransferase 1</fullName>
    </submittedName>
</protein>
<dbReference type="EMBL" id="CM045761">
    <property type="protein sequence ID" value="KAI8013979.1"/>
    <property type="molecule type" value="Genomic_DNA"/>
</dbReference>
<proteinExistence type="predicted"/>
<name>A0ACC0HKN2_9ERIC</name>
<accession>A0ACC0HKN2</accession>
<reference evidence="1 2" key="1">
    <citation type="journal article" date="2022" name="Plant J.">
        <title>Chromosome-level genome of Camellia lanceoleosa provides a valuable resource for understanding genome evolution and self-incompatibility.</title>
        <authorList>
            <person name="Gong W."/>
            <person name="Xiao S."/>
            <person name="Wang L."/>
            <person name="Liao Z."/>
            <person name="Chang Y."/>
            <person name="Mo W."/>
            <person name="Hu G."/>
            <person name="Li W."/>
            <person name="Zhao G."/>
            <person name="Zhu H."/>
            <person name="Hu X."/>
            <person name="Ji K."/>
            <person name="Xiang X."/>
            <person name="Song Q."/>
            <person name="Yuan D."/>
            <person name="Jin S."/>
            <person name="Zhang L."/>
        </authorList>
    </citation>
    <scope>NUCLEOTIDE SEQUENCE [LARGE SCALE GENOMIC DNA]</scope>
    <source>
        <strain evidence="1">SQ_2022a</strain>
    </source>
</reference>